<dbReference type="Proteomes" id="UP000823405">
    <property type="component" value="Unassembled WGS sequence"/>
</dbReference>
<proteinExistence type="predicted"/>
<feature type="region of interest" description="Disordered" evidence="1">
    <location>
        <begin position="223"/>
        <end position="294"/>
    </location>
</feature>
<feature type="compositionally biased region" description="Polar residues" evidence="1">
    <location>
        <begin position="223"/>
        <end position="235"/>
    </location>
</feature>
<name>A0A9P6RFI0_9FUNG</name>
<feature type="compositionally biased region" description="Basic residues" evidence="1">
    <location>
        <begin position="1"/>
        <end position="12"/>
    </location>
</feature>
<dbReference type="AlphaFoldDB" id="A0A9P6RFI0"/>
<feature type="compositionally biased region" description="Basic and acidic residues" evidence="1">
    <location>
        <begin position="271"/>
        <end position="294"/>
    </location>
</feature>
<protein>
    <submittedName>
        <fullName evidence="2">Uncharacterized protein</fullName>
    </submittedName>
</protein>
<evidence type="ECO:0000313" key="2">
    <source>
        <dbReference type="EMBL" id="KAG0317878.1"/>
    </source>
</evidence>
<sequence length="316" mass="35691">MAKQQQHQRRQSWRSYHDHQHTYLDHEQEYDGDDDDGDPTPPLSGRAKKQRLEDPPGVTRDLAIVNLDHVRFQASLIDASTLPQLPEQGEDMMNNTVTSNSSAPSGRPGPYHRMHYQHAHQPQETSSVNPKDLMNGAQYKCAPPTASTTPSPFLSKFRAISATSNKITPSNMTAFKAPIASSEPNAAFVIKKAKALVNLPHYEQERTRAKVKTNRLVLKFKTPLTSTNGSSSNRTFLKDSKAIKTEDPQTTPSRPNTRFRRSTTATSTPKSELEPKQEPEENSRDQVHESEKLTERWVVDAVVIPIPRWYRDSTRD</sequence>
<evidence type="ECO:0000313" key="3">
    <source>
        <dbReference type="Proteomes" id="UP000823405"/>
    </source>
</evidence>
<gene>
    <name evidence="2" type="ORF">BGZ97_004753</name>
</gene>
<accession>A0A9P6RFI0</accession>
<dbReference type="OrthoDB" id="10506216at2759"/>
<feature type="compositionally biased region" description="Basic and acidic residues" evidence="1">
    <location>
        <begin position="15"/>
        <end position="29"/>
    </location>
</feature>
<comment type="caution">
    <text evidence="2">The sequence shown here is derived from an EMBL/GenBank/DDBJ whole genome shotgun (WGS) entry which is preliminary data.</text>
</comment>
<dbReference type="EMBL" id="JAAAIN010000221">
    <property type="protein sequence ID" value="KAG0317878.1"/>
    <property type="molecule type" value="Genomic_DNA"/>
</dbReference>
<feature type="region of interest" description="Disordered" evidence="1">
    <location>
        <begin position="1"/>
        <end position="58"/>
    </location>
</feature>
<feature type="region of interest" description="Disordered" evidence="1">
    <location>
        <begin position="86"/>
        <end position="109"/>
    </location>
</feature>
<organism evidence="2 3">
    <name type="scientific">Linnemannia gamsii</name>
    <dbReference type="NCBI Taxonomy" id="64522"/>
    <lineage>
        <taxon>Eukaryota</taxon>
        <taxon>Fungi</taxon>
        <taxon>Fungi incertae sedis</taxon>
        <taxon>Mucoromycota</taxon>
        <taxon>Mortierellomycotina</taxon>
        <taxon>Mortierellomycetes</taxon>
        <taxon>Mortierellales</taxon>
        <taxon>Mortierellaceae</taxon>
        <taxon>Linnemannia</taxon>
    </lineage>
</organism>
<reference evidence="2" key="1">
    <citation type="journal article" date="2020" name="Fungal Divers.">
        <title>Resolving the Mortierellaceae phylogeny through synthesis of multi-gene phylogenetics and phylogenomics.</title>
        <authorList>
            <person name="Vandepol N."/>
            <person name="Liber J."/>
            <person name="Desiro A."/>
            <person name="Na H."/>
            <person name="Kennedy M."/>
            <person name="Barry K."/>
            <person name="Grigoriev I.V."/>
            <person name="Miller A.N."/>
            <person name="O'Donnell K."/>
            <person name="Stajich J.E."/>
            <person name="Bonito G."/>
        </authorList>
    </citation>
    <scope>NUCLEOTIDE SEQUENCE</scope>
    <source>
        <strain evidence="2">NVP60</strain>
    </source>
</reference>
<evidence type="ECO:0000256" key="1">
    <source>
        <dbReference type="SAM" id="MobiDB-lite"/>
    </source>
</evidence>
<feature type="compositionally biased region" description="Polar residues" evidence="1">
    <location>
        <begin position="93"/>
        <end position="104"/>
    </location>
</feature>
<keyword evidence="3" id="KW-1185">Reference proteome</keyword>
<feature type="compositionally biased region" description="Basic and acidic residues" evidence="1">
    <location>
        <begin position="236"/>
        <end position="247"/>
    </location>
</feature>